<dbReference type="Gene3D" id="3.20.20.10">
    <property type="entry name" value="Alanine racemase"/>
    <property type="match status" value="1"/>
</dbReference>
<gene>
    <name evidence="2" type="ORF">J3U88_05245</name>
</gene>
<dbReference type="Proteomes" id="UP000664417">
    <property type="component" value="Unassembled WGS sequence"/>
</dbReference>
<dbReference type="PANTHER" id="PTHR28004">
    <property type="entry name" value="ZGC:162816-RELATED"/>
    <property type="match status" value="1"/>
</dbReference>
<evidence type="ECO:0000256" key="1">
    <source>
        <dbReference type="SAM" id="MobiDB-lite"/>
    </source>
</evidence>
<dbReference type="InterPro" id="IPR029066">
    <property type="entry name" value="PLP-binding_barrel"/>
</dbReference>
<feature type="region of interest" description="Disordered" evidence="1">
    <location>
        <begin position="1"/>
        <end position="20"/>
    </location>
</feature>
<dbReference type="SUPFAM" id="SSF51419">
    <property type="entry name" value="PLP-binding barrel"/>
    <property type="match status" value="1"/>
</dbReference>
<dbReference type="PANTHER" id="PTHR28004:SF2">
    <property type="entry name" value="D-SERINE DEHYDRATASE"/>
    <property type="match status" value="1"/>
</dbReference>
<dbReference type="RefSeq" id="WP_207857336.1">
    <property type="nucleotide sequence ID" value="NZ_JAFREP010000004.1"/>
</dbReference>
<dbReference type="AlphaFoldDB" id="A0A8J7QFZ0"/>
<keyword evidence="3" id="KW-1185">Reference proteome</keyword>
<organism evidence="2 3">
    <name type="scientific">Acanthopleuribacter pedis</name>
    <dbReference type="NCBI Taxonomy" id="442870"/>
    <lineage>
        <taxon>Bacteria</taxon>
        <taxon>Pseudomonadati</taxon>
        <taxon>Acidobacteriota</taxon>
        <taxon>Holophagae</taxon>
        <taxon>Acanthopleuribacterales</taxon>
        <taxon>Acanthopleuribacteraceae</taxon>
        <taxon>Acanthopleuribacter</taxon>
    </lineage>
</organism>
<name>A0A8J7QFZ0_9BACT</name>
<dbReference type="GO" id="GO:0036088">
    <property type="term" value="P:D-serine catabolic process"/>
    <property type="evidence" value="ECO:0007669"/>
    <property type="project" value="TreeGrafter"/>
</dbReference>
<reference evidence="2" key="1">
    <citation type="submission" date="2021-03" db="EMBL/GenBank/DDBJ databases">
        <authorList>
            <person name="Wang G."/>
        </authorList>
    </citation>
    <scope>NUCLEOTIDE SEQUENCE</scope>
    <source>
        <strain evidence="2">KCTC 12899</strain>
    </source>
</reference>
<dbReference type="GO" id="GO:0008721">
    <property type="term" value="F:D-serine ammonia-lyase activity"/>
    <property type="evidence" value="ECO:0007669"/>
    <property type="project" value="TreeGrafter"/>
</dbReference>
<sequence length="422" mass="46295">MIRQVTPTANRQALEAPSAAAAGRTNAVPHRDYAFYREVIRNHALPLAYLDLDLLDANIAAFHRRADGKNIRIASKSLRAKAVLRYLLESRRTIQGIMCFSGREALYLADQGFDDLLIAYPLVNADLIRALAEQVKQGTTLYLMVDSAAHIDVIDHALQGIEARLPLCLDLDMSTPLPGLHFGVLRSPLQQIDQALALHNRIQRSDKTVLAGVMGYEAQIAGVQDQIPGRFMQNQVVRLLKKWAAPKVAARREAVVRALKDAGAQLRFVNGGGTGSVEQTIREAWVSEVTVGSGFYGSHLFDYYHHFDLLPAAGFALEVVRIPKAGIVTCAGGGYIASGGPGQEKLPLPYLPAGARLTPLEAAGEVQTPIQGAGDLKLGDPIFFRHSKAGELCERFTHLHWIREGRITEKVTTYRGDQQCYF</sequence>
<feature type="compositionally biased region" description="Polar residues" evidence="1">
    <location>
        <begin position="1"/>
        <end position="11"/>
    </location>
</feature>
<evidence type="ECO:0000313" key="2">
    <source>
        <dbReference type="EMBL" id="MBO1317858.1"/>
    </source>
</evidence>
<evidence type="ECO:0000313" key="3">
    <source>
        <dbReference type="Proteomes" id="UP000664417"/>
    </source>
</evidence>
<comment type="caution">
    <text evidence="2">The sequence shown here is derived from an EMBL/GenBank/DDBJ whole genome shotgun (WGS) entry which is preliminary data.</text>
</comment>
<dbReference type="InterPro" id="IPR051466">
    <property type="entry name" value="D-amino_acid_metab_enzyme"/>
</dbReference>
<proteinExistence type="predicted"/>
<dbReference type="EMBL" id="JAFREP010000004">
    <property type="protein sequence ID" value="MBO1317858.1"/>
    <property type="molecule type" value="Genomic_DNA"/>
</dbReference>
<accession>A0A8J7QFZ0</accession>
<protein>
    <submittedName>
        <fullName evidence="2">Alanine racemase</fullName>
    </submittedName>
</protein>